<dbReference type="SUPFAM" id="SSF56112">
    <property type="entry name" value="Protein kinase-like (PK-like)"/>
    <property type="match status" value="1"/>
</dbReference>
<dbReference type="STRING" id="200361.A0A453PXA7"/>
<dbReference type="EnsemblPlants" id="AET6Gv20893500.1">
    <property type="protein sequence ID" value="AET6Gv20893500.1"/>
    <property type="gene ID" value="AET6Gv20893500"/>
</dbReference>
<name>A0A453PXA7_AEGTS</name>
<dbReference type="Proteomes" id="UP000015105">
    <property type="component" value="Chromosome 6D"/>
</dbReference>
<dbReference type="Gramene" id="AET6Gv20893500.1">
    <property type="protein sequence ID" value="AET6Gv20893500.1"/>
    <property type="gene ID" value="AET6Gv20893500"/>
</dbReference>
<keyword evidence="1" id="KW-0472">Membrane</keyword>
<evidence type="ECO:0008006" key="4">
    <source>
        <dbReference type="Google" id="ProtNLM"/>
    </source>
</evidence>
<sequence>PSPSRSRAFTISISIVVPLLVVVVLVISYLVWRQKRKPKISTHCPPREAEIVSAPGSRKGHAEHLQNTENRRFTYKELEKFTNKFERFIGQGGFGPVHYGCLEDNTEVAVKMRSEASSHGLDEFLAEVPNLDHLEQFKTIL</sequence>
<keyword evidence="3" id="KW-1185">Reference proteome</keyword>
<keyword evidence="1" id="KW-1133">Transmembrane helix</keyword>
<proteinExistence type="predicted"/>
<dbReference type="PANTHER" id="PTHR45631:SF6">
    <property type="entry name" value="OS09G0352000 PROTEIN"/>
    <property type="match status" value="1"/>
</dbReference>
<keyword evidence="1" id="KW-0812">Transmembrane</keyword>
<organism evidence="2 3">
    <name type="scientific">Aegilops tauschii subsp. strangulata</name>
    <name type="common">Goatgrass</name>
    <dbReference type="NCBI Taxonomy" id="200361"/>
    <lineage>
        <taxon>Eukaryota</taxon>
        <taxon>Viridiplantae</taxon>
        <taxon>Streptophyta</taxon>
        <taxon>Embryophyta</taxon>
        <taxon>Tracheophyta</taxon>
        <taxon>Spermatophyta</taxon>
        <taxon>Magnoliopsida</taxon>
        <taxon>Liliopsida</taxon>
        <taxon>Poales</taxon>
        <taxon>Poaceae</taxon>
        <taxon>BOP clade</taxon>
        <taxon>Pooideae</taxon>
        <taxon>Triticodae</taxon>
        <taxon>Triticeae</taxon>
        <taxon>Triticinae</taxon>
        <taxon>Aegilops</taxon>
    </lineage>
</organism>
<accession>A0A453PXA7</accession>
<evidence type="ECO:0000313" key="2">
    <source>
        <dbReference type="EnsemblPlants" id="AET6Gv20893500.1"/>
    </source>
</evidence>
<feature type="transmembrane region" description="Helical" evidence="1">
    <location>
        <begin position="12"/>
        <end position="32"/>
    </location>
</feature>
<dbReference type="PANTHER" id="PTHR45631">
    <property type="entry name" value="OS07G0107800 PROTEIN-RELATED"/>
    <property type="match status" value="1"/>
</dbReference>
<dbReference type="AlphaFoldDB" id="A0A453PXA7"/>
<reference evidence="2" key="3">
    <citation type="journal article" date="2017" name="Nature">
        <title>Genome sequence of the progenitor of the wheat D genome Aegilops tauschii.</title>
        <authorList>
            <person name="Luo M.C."/>
            <person name="Gu Y.Q."/>
            <person name="Puiu D."/>
            <person name="Wang H."/>
            <person name="Twardziok S.O."/>
            <person name="Deal K.R."/>
            <person name="Huo N."/>
            <person name="Zhu T."/>
            <person name="Wang L."/>
            <person name="Wang Y."/>
            <person name="McGuire P.E."/>
            <person name="Liu S."/>
            <person name="Long H."/>
            <person name="Ramasamy R.K."/>
            <person name="Rodriguez J.C."/>
            <person name="Van S.L."/>
            <person name="Yuan L."/>
            <person name="Wang Z."/>
            <person name="Xia Z."/>
            <person name="Xiao L."/>
            <person name="Anderson O.D."/>
            <person name="Ouyang S."/>
            <person name="Liang Y."/>
            <person name="Zimin A.V."/>
            <person name="Pertea G."/>
            <person name="Qi P."/>
            <person name="Bennetzen J.L."/>
            <person name="Dai X."/>
            <person name="Dawson M.W."/>
            <person name="Muller H.G."/>
            <person name="Kugler K."/>
            <person name="Rivarola-Duarte L."/>
            <person name="Spannagl M."/>
            <person name="Mayer K.F.X."/>
            <person name="Lu F.H."/>
            <person name="Bevan M.W."/>
            <person name="Leroy P."/>
            <person name="Li P."/>
            <person name="You F.M."/>
            <person name="Sun Q."/>
            <person name="Liu Z."/>
            <person name="Lyons E."/>
            <person name="Wicker T."/>
            <person name="Salzberg S.L."/>
            <person name="Devos K.M."/>
            <person name="Dvorak J."/>
        </authorList>
    </citation>
    <scope>NUCLEOTIDE SEQUENCE [LARGE SCALE GENOMIC DNA]</scope>
    <source>
        <strain evidence="2">cv. AL8/78</strain>
    </source>
</reference>
<evidence type="ECO:0000313" key="3">
    <source>
        <dbReference type="Proteomes" id="UP000015105"/>
    </source>
</evidence>
<reference evidence="2" key="4">
    <citation type="submission" date="2019-03" db="UniProtKB">
        <authorList>
            <consortium name="EnsemblPlants"/>
        </authorList>
    </citation>
    <scope>IDENTIFICATION</scope>
</reference>
<reference evidence="2" key="5">
    <citation type="journal article" date="2021" name="G3 (Bethesda)">
        <title>Aegilops tauschii genome assembly Aet v5.0 features greater sequence contiguity and improved annotation.</title>
        <authorList>
            <person name="Wang L."/>
            <person name="Zhu T."/>
            <person name="Rodriguez J.C."/>
            <person name="Deal K.R."/>
            <person name="Dubcovsky J."/>
            <person name="McGuire P.E."/>
            <person name="Lux T."/>
            <person name="Spannagl M."/>
            <person name="Mayer K.F.X."/>
            <person name="Baldrich P."/>
            <person name="Meyers B.C."/>
            <person name="Huo N."/>
            <person name="Gu Y.Q."/>
            <person name="Zhou H."/>
            <person name="Devos K.M."/>
            <person name="Bennetzen J.L."/>
            <person name="Unver T."/>
            <person name="Budak H."/>
            <person name="Gulick P.J."/>
            <person name="Galiba G."/>
            <person name="Kalapos B."/>
            <person name="Nelson D.R."/>
            <person name="Li P."/>
            <person name="You F.M."/>
            <person name="Luo M.C."/>
            <person name="Dvorak J."/>
        </authorList>
    </citation>
    <scope>NUCLEOTIDE SEQUENCE [LARGE SCALE GENOMIC DNA]</scope>
    <source>
        <strain evidence="2">cv. AL8/78</strain>
    </source>
</reference>
<protein>
    <recommendedName>
        <fullName evidence="4">Protein kinase domain-containing protein</fullName>
    </recommendedName>
</protein>
<reference evidence="3" key="1">
    <citation type="journal article" date="2014" name="Science">
        <title>Ancient hybridizations among the ancestral genomes of bread wheat.</title>
        <authorList>
            <consortium name="International Wheat Genome Sequencing Consortium,"/>
            <person name="Marcussen T."/>
            <person name="Sandve S.R."/>
            <person name="Heier L."/>
            <person name="Spannagl M."/>
            <person name="Pfeifer M."/>
            <person name="Jakobsen K.S."/>
            <person name="Wulff B.B."/>
            <person name="Steuernagel B."/>
            <person name="Mayer K.F."/>
            <person name="Olsen O.A."/>
        </authorList>
    </citation>
    <scope>NUCLEOTIDE SEQUENCE [LARGE SCALE GENOMIC DNA]</scope>
    <source>
        <strain evidence="3">cv. AL8/78</strain>
    </source>
</reference>
<dbReference type="Gene3D" id="3.30.200.20">
    <property type="entry name" value="Phosphorylase Kinase, domain 1"/>
    <property type="match status" value="1"/>
</dbReference>
<evidence type="ECO:0000256" key="1">
    <source>
        <dbReference type="SAM" id="Phobius"/>
    </source>
</evidence>
<dbReference type="InterPro" id="IPR011009">
    <property type="entry name" value="Kinase-like_dom_sf"/>
</dbReference>
<reference evidence="3" key="2">
    <citation type="journal article" date="2017" name="Nat. Plants">
        <title>The Aegilops tauschii genome reveals multiple impacts of transposons.</title>
        <authorList>
            <person name="Zhao G."/>
            <person name="Zou C."/>
            <person name="Li K."/>
            <person name="Wang K."/>
            <person name="Li T."/>
            <person name="Gao L."/>
            <person name="Zhang X."/>
            <person name="Wang H."/>
            <person name="Yang Z."/>
            <person name="Liu X."/>
            <person name="Jiang W."/>
            <person name="Mao L."/>
            <person name="Kong X."/>
            <person name="Jiao Y."/>
            <person name="Jia J."/>
        </authorList>
    </citation>
    <scope>NUCLEOTIDE SEQUENCE [LARGE SCALE GENOMIC DNA]</scope>
    <source>
        <strain evidence="3">cv. AL8/78</strain>
    </source>
</reference>